<comment type="caution">
    <text evidence="2">The sequence shown here is derived from an EMBL/GenBank/DDBJ whole genome shotgun (WGS) entry which is preliminary data.</text>
</comment>
<organism evidence="2 3">
    <name type="scientific">Streptosporangium lutulentum</name>
    <dbReference type="NCBI Taxonomy" id="1461250"/>
    <lineage>
        <taxon>Bacteria</taxon>
        <taxon>Bacillati</taxon>
        <taxon>Actinomycetota</taxon>
        <taxon>Actinomycetes</taxon>
        <taxon>Streptosporangiales</taxon>
        <taxon>Streptosporangiaceae</taxon>
        <taxon>Streptosporangium</taxon>
    </lineage>
</organism>
<evidence type="ECO:0000256" key="1">
    <source>
        <dbReference type="SAM" id="SignalP"/>
    </source>
</evidence>
<keyword evidence="3" id="KW-1185">Reference proteome</keyword>
<dbReference type="EMBL" id="JAUSQU010000001">
    <property type="protein sequence ID" value="MDP9848300.1"/>
    <property type="molecule type" value="Genomic_DNA"/>
</dbReference>
<dbReference type="RefSeq" id="WP_307565516.1">
    <property type="nucleotide sequence ID" value="NZ_JAUSQU010000001.1"/>
</dbReference>
<evidence type="ECO:0000313" key="2">
    <source>
        <dbReference type="EMBL" id="MDP9848300.1"/>
    </source>
</evidence>
<gene>
    <name evidence="2" type="ORF">J2853_007511</name>
</gene>
<evidence type="ECO:0008006" key="4">
    <source>
        <dbReference type="Google" id="ProtNLM"/>
    </source>
</evidence>
<name>A0ABT9QPH1_9ACTN</name>
<feature type="signal peptide" evidence="1">
    <location>
        <begin position="1"/>
        <end position="28"/>
    </location>
</feature>
<keyword evidence="1" id="KW-0732">Signal</keyword>
<accession>A0ABT9QPH1</accession>
<evidence type="ECO:0000313" key="3">
    <source>
        <dbReference type="Proteomes" id="UP001225356"/>
    </source>
</evidence>
<dbReference type="Proteomes" id="UP001225356">
    <property type="component" value="Unassembled WGS sequence"/>
</dbReference>
<reference evidence="2 3" key="1">
    <citation type="submission" date="2023-07" db="EMBL/GenBank/DDBJ databases">
        <title>Sequencing the genomes of 1000 actinobacteria strains.</title>
        <authorList>
            <person name="Klenk H.-P."/>
        </authorList>
    </citation>
    <scope>NUCLEOTIDE SEQUENCE [LARGE SCALE GENOMIC DNA]</scope>
    <source>
        <strain evidence="2 3">DSM 46740</strain>
    </source>
</reference>
<sequence length="79" mass="8203">MLKHLIFAITLAVSTLLVTGAVTGAAQASTPGVCASAHHVTQAAPPDSQCVTRADGCYYCYSYRTGSWERQHCGGASGE</sequence>
<proteinExistence type="predicted"/>
<feature type="chain" id="PRO_5045290736" description="Secreted protein" evidence="1">
    <location>
        <begin position="29"/>
        <end position="79"/>
    </location>
</feature>
<protein>
    <recommendedName>
        <fullName evidence="4">Secreted protein</fullName>
    </recommendedName>
</protein>